<dbReference type="FunFam" id="1.10.510.10:FF:000060">
    <property type="entry name" value="G-type lectin S-receptor-like serine/threonine-protein kinase"/>
    <property type="match status" value="1"/>
</dbReference>
<dbReference type="SUPFAM" id="SSF51110">
    <property type="entry name" value="alpha-D-mannose-specific plant lectins"/>
    <property type="match status" value="1"/>
</dbReference>
<keyword evidence="9" id="KW-1015">Disulfide bond</keyword>
<evidence type="ECO:0000256" key="9">
    <source>
        <dbReference type="ARBA" id="ARBA00023157"/>
    </source>
</evidence>
<keyword evidence="19" id="KW-0430">Lectin</keyword>
<dbReference type="SMART" id="SM00108">
    <property type="entry name" value="B_lectin"/>
    <property type="match status" value="1"/>
</dbReference>
<sequence>MGWILCVFMFLPSVCTSLDTLVPEESLSADQTLISSGGTFALGFFSPENSKKFFLGIWYNTIPKKPKVWVANRGSPLDSPGVLMLGADGNLVVLDGMTRKQVWSSNASIPASAMNATTAVLMDSGNLRLIFVQDVLWQSFHHPSDTLLPSMKLSLNKITGQQSRLNSWAALDDPQPGMFSVGIDPKVPLQLIIWKGNATYWRSAVQFGKEVKRYFRNQSGGFLSYNFDANEIDLTFGVSNSSLKPRVVLSPTGELNLQLWTEFDTIKTWSKAWEEPINKSCDKNSDPLSSQCKCLKGFRTELHKQSAQGDWPGGCVREKPLTCDKGEGFEKFEKMKLPDHAIILGNMSTSECESECLRNCSCTAYAYSNVIEGGTVKCLTWLDDLMDLVENHWLGQTMYIRVHRSDQTQTGSVGRSISESIRNFSLRGGKNDPELPLFSLRSIAAATNNFSEANKLGEGGFGPVYKGILIANEEVAIKRLSKKSGQGHQEFMNELKLIAKLQHTNLVRLLGCCIEDEEMMLIYEYMPNRSLDKFLFDSSEKTKLDWRTRFRILEGVAQGVLYIHKYSRLKIIHRDLKASNVLLDGTMKPKISDFGMAKIFGMDQTEANTNRVVGTFGYMSPEYALYGRFSEKLDVFSFGVLLLEIVSGKRNSAFHDSEDPLTLAGWACKLWQEGRGIEVIDESLRETCQLDEALRCIHVGLLCVQEAPADRPTMSSVICMMQSNEATSLPPFKEPAFLIHKSACAVGSSRQTPASFSNNELTVSLPEGR</sequence>
<dbReference type="SMART" id="SM00473">
    <property type="entry name" value="PAN_AP"/>
    <property type="match status" value="1"/>
</dbReference>
<dbReference type="InterPro" id="IPR008271">
    <property type="entry name" value="Ser/Thr_kinase_AS"/>
</dbReference>
<keyword evidence="8 13" id="KW-0067">ATP-binding</keyword>
<gene>
    <name evidence="19" type="ORF">D8674_018600</name>
</gene>
<keyword evidence="2" id="KW-1003">Cell membrane</keyword>
<evidence type="ECO:0000256" key="5">
    <source>
        <dbReference type="ARBA" id="ARBA00022729"/>
    </source>
</evidence>
<protein>
    <recommendedName>
        <fullName evidence="13">Receptor-like serine/threonine-protein kinase</fullName>
        <ecNumber evidence="13">2.7.11.1</ecNumber>
    </recommendedName>
</protein>
<dbReference type="GO" id="GO:0005524">
    <property type="term" value="F:ATP binding"/>
    <property type="evidence" value="ECO:0007669"/>
    <property type="project" value="UniProtKB-KW"/>
</dbReference>
<dbReference type="EC" id="2.7.11.1" evidence="13"/>
<evidence type="ECO:0000259" key="18">
    <source>
        <dbReference type="PROSITE" id="PS50948"/>
    </source>
</evidence>
<evidence type="ECO:0000256" key="6">
    <source>
        <dbReference type="ARBA" id="ARBA00022741"/>
    </source>
</evidence>
<comment type="subcellular location">
    <subcellularLocation>
        <location evidence="1">Cell membrane</location>
        <topology evidence="1">Single-pass type I membrane protein</topology>
    </subcellularLocation>
</comment>
<comment type="similarity">
    <text evidence="13">Belongs to the protein kinase superfamily. Ser/Thr protein kinase family.</text>
</comment>
<evidence type="ECO:0000256" key="12">
    <source>
        <dbReference type="ARBA" id="ARBA00048679"/>
    </source>
</evidence>
<evidence type="ECO:0000256" key="14">
    <source>
        <dbReference type="SAM" id="MobiDB-lite"/>
    </source>
</evidence>
<dbReference type="Pfam" id="PF01453">
    <property type="entry name" value="B_lectin"/>
    <property type="match status" value="1"/>
</dbReference>
<feature type="region of interest" description="Disordered" evidence="14">
    <location>
        <begin position="749"/>
        <end position="769"/>
    </location>
</feature>
<evidence type="ECO:0000313" key="20">
    <source>
        <dbReference type="Proteomes" id="UP000327157"/>
    </source>
</evidence>
<dbReference type="Proteomes" id="UP000327157">
    <property type="component" value="Chromosome 17"/>
</dbReference>
<dbReference type="PIRSF" id="PIRSF000641">
    <property type="entry name" value="SRK"/>
    <property type="match status" value="1"/>
</dbReference>
<dbReference type="InterPro" id="IPR001245">
    <property type="entry name" value="Ser-Thr/Tyr_kinase_cat_dom"/>
</dbReference>
<evidence type="ECO:0000256" key="10">
    <source>
        <dbReference type="ARBA" id="ARBA00023180"/>
    </source>
</evidence>
<dbReference type="GO" id="GO:0004674">
    <property type="term" value="F:protein serine/threonine kinase activity"/>
    <property type="evidence" value="ECO:0007669"/>
    <property type="project" value="UniProtKB-KW"/>
</dbReference>
<reference evidence="19 20" key="3">
    <citation type="submission" date="2019-11" db="EMBL/GenBank/DDBJ databases">
        <title>A de novo genome assembly of a pear dwarfing rootstock.</title>
        <authorList>
            <person name="Wang F."/>
            <person name="Wang J."/>
            <person name="Li S."/>
            <person name="Zhang Y."/>
            <person name="Fang M."/>
            <person name="Ma L."/>
            <person name="Zhao Y."/>
            <person name="Jiang S."/>
        </authorList>
    </citation>
    <scope>NUCLEOTIDE SEQUENCE [LARGE SCALE GENOMIC DNA]</scope>
    <source>
        <strain evidence="19">S2</strain>
        <tissue evidence="19">Leaf</tissue>
    </source>
</reference>
<dbReference type="OrthoDB" id="1161395at2759"/>
<evidence type="ECO:0000313" key="19">
    <source>
        <dbReference type="EMBL" id="KAB2610568.1"/>
    </source>
</evidence>
<evidence type="ECO:0000256" key="15">
    <source>
        <dbReference type="SAM" id="SignalP"/>
    </source>
</evidence>
<dbReference type="Gene3D" id="1.10.510.10">
    <property type="entry name" value="Transferase(Phosphotransferase) domain 1"/>
    <property type="match status" value="1"/>
</dbReference>
<reference evidence="20" key="2">
    <citation type="submission" date="2019-10" db="EMBL/GenBank/DDBJ databases">
        <title>A de novo genome assembly of a pear dwarfing rootstock.</title>
        <authorList>
            <person name="Wang F."/>
            <person name="Wang J."/>
            <person name="Li S."/>
            <person name="Zhang Y."/>
            <person name="Fang M."/>
            <person name="Ma L."/>
            <person name="Zhao Y."/>
            <person name="Jiang S."/>
        </authorList>
    </citation>
    <scope>NUCLEOTIDE SEQUENCE [LARGE SCALE GENOMIC DNA]</scope>
</reference>
<evidence type="ECO:0000256" key="7">
    <source>
        <dbReference type="ARBA" id="ARBA00022777"/>
    </source>
</evidence>
<evidence type="ECO:0000256" key="2">
    <source>
        <dbReference type="ARBA" id="ARBA00022475"/>
    </source>
</evidence>
<evidence type="ECO:0000259" key="16">
    <source>
        <dbReference type="PROSITE" id="PS50011"/>
    </source>
</evidence>
<keyword evidence="6 13" id="KW-0547">Nucleotide-binding</keyword>
<dbReference type="SUPFAM" id="SSF56112">
    <property type="entry name" value="Protein kinase-like (PK-like)"/>
    <property type="match status" value="1"/>
</dbReference>
<feature type="domain" description="Protein kinase" evidence="16">
    <location>
        <begin position="450"/>
        <end position="737"/>
    </location>
</feature>
<feature type="domain" description="Apple" evidence="18">
    <location>
        <begin position="323"/>
        <end position="404"/>
    </location>
</feature>
<dbReference type="InterPro" id="IPR036426">
    <property type="entry name" value="Bulb-type_lectin_dom_sf"/>
</dbReference>
<dbReference type="InterPro" id="IPR011009">
    <property type="entry name" value="Kinase-like_dom_sf"/>
</dbReference>
<dbReference type="PANTHER" id="PTHR27002:SF841">
    <property type="entry name" value="RECEPTOR-LIKE SERINE_THREONINE-PROTEIN KINASE"/>
    <property type="match status" value="1"/>
</dbReference>
<dbReference type="GO" id="GO:0030246">
    <property type="term" value="F:carbohydrate binding"/>
    <property type="evidence" value="ECO:0007669"/>
    <property type="project" value="UniProtKB-KW"/>
</dbReference>
<reference evidence="19 20" key="1">
    <citation type="submission" date="2019-09" db="EMBL/GenBank/DDBJ databases">
        <authorList>
            <person name="Ou C."/>
        </authorList>
    </citation>
    <scope>NUCLEOTIDE SEQUENCE [LARGE SCALE GENOMIC DNA]</scope>
    <source>
        <strain evidence="19">S2</strain>
        <tissue evidence="19">Leaf</tissue>
    </source>
</reference>
<dbReference type="SMART" id="SM00220">
    <property type="entry name" value="S_TKc"/>
    <property type="match status" value="1"/>
</dbReference>
<keyword evidence="10" id="KW-0325">Glycoprotein</keyword>
<keyword evidence="3 13" id="KW-0723">Serine/threonine-protein kinase</keyword>
<dbReference type="FunFam" id="3.30.200.20:FF:000195">
    <property type="entry name" value="G-type lectin S-receptor-like serine/threonine-protein kinase"/>
    <property type="match status" value="1"/>
</dbReference>
<keyword evidence="2" id="KW-0472">Membrane</keyword>
<evidence type="ECO:0000256" key="11">
    <source>
        <dbReference type="ARBA" id="ARBA00047899"/>
    </source>
</evidence>
<accession>A0A5N5G5S5</accession>
<dbReference type="EMBL" id="SMOL01000487">
    <property type="protein sequence ID" value="KAB2610568.1"/>
    <property type="molecule type" value="Genomic_DNA"/>
</dbReference>
<dbReference type="InterPro" id="IPR000719">
    <property type="entry name" value="Prot_kinase_dom"/>
</dbReference>
<feature type="chain" id="PRO_5024280427" description="Receptor-like serine/threonine-protein kinase" evidence="15">
    <location>
        <begin position="18"/>
        <end position="769"/>
    </location>
</feature>
<dbReference type="InterPro" id="IPR001480">
    <property type="entry name" value="Bulb-type_lectin_dom"/>
</dbReference>
<keyword evidence="7 13" id="KW-0418">Kinase</keyword>
<keyword evidence="5 15" id="KW-0732">Signal</keyword>
<dbReference type="InterPro" id="IPR024171">
    <property type="entry name" value="SRK-like_kinase"/>
</dbReference>
<dbReference type="InterPro" id="IPR003609">
    <property type="entry name" value="Pan_app"/>
</dbReference>
<comment type="catalytic activity">
    <reaction evidence="11 13">
        <text>L-threonyl-[protein] + ATP = O-phospho-L-threonyl-[protein] + ADP + H(+)</text>
        <dbReference type="Rhea" id="RHEA:46608"/>
        <dbReference type="Rhea" id="RHEA-COMP:11060"/>
        <dbReference type="Rhea" id="RHEA-COMP:11605"/>
        <dbReference type="ChEBI" id="CHEBI:15378"/>
        <dbReference type="ChEBI" id="CHEBI:30013"/>
        <dbReference type="ChEBI" id="CHEBI:30616"/>
        <dbReference type="ChEBI" id="CHEBI:61977"/>
        <dbReference type="ChEBI" id="CHEBI:456216"/>
        <dbReference type="EC" id="2.7.11.1"/>
    </reaction>
</comment>
<dbReference type="CDD" id="cd01098">
    <property type="entry name" value="PAN_AP_plant"/>
    <property type="match status" value="1"/>
</dbReference>
<name>A0A5N5G5S5_9ROSA</name>
<dbReference type="PROSITE" id="PS50948">
    <property type="entry name" value="PAN"/>
    <property type="match status" value="1"/>
</dbReference>
<dbReference type="PROSITE" id="PS00108">
    <property type="entry name" value="PROTEIN_KINASE_ST"/>
    <property type="match status" value="1"/>
</dbReference>
<dbReference type="PANTHER" id="PTHR27002">
    <property type="entry name" value="RECEPTOR-LIKE SERINE/THREONINE-PROTEIN KINASE SD1-8"/>
    <property type="match status" value="1"/>
</dbReference>
<dbReference type="GO" id="GO:0005886">
    <property type="term" value="C:plasma membrane"/>
    <property type="evidence" value="ECO:0007669"/>
    <property type="project" value="UniProtKB-SubCell"/>
</dbReference>
<dbReference type="Gene3D" id="2.90.10.10">
    <property type="entry name" value="Bulb-type lectin domain"/>
    <property type="match status" value="1"/>
</dbReference>
<keyword evidence="19" id="KW-0675">Receptor</keyword>
<dbReference type="Gene3D" id="3.30.200.20">
    <property type="entry name" value="Phosphorylase Kinase, domain 1"/>
    <property type="match status" value="1"/>
</dbReference>
<dbReference type="GO" id="GO:0106310">
    <property type="term" value="F:protein serine kinase activity"/>
    <property type="evidence" value="ECO:0007669"/>
    <property type="project" value="RHEA"/>
</dbReference>
<dbReference type="Pfam" id="PF08276">
    <property type="entry name" value="PAN_2"/>
    <property type="match status" value="1"/>
</dbReference>
<proteinExistence type="inferred from homology"/>
<dbReference type="Pfam" id="PF07714">
    <property type="entry name" value="PK_Tyr_Ser-Thr"/>
    <property type="match status" value="1"/>
</dbReference>
<dbReference type="CDD" id="cd14066">
    <property type="entry name" value="STKc_IRAK"/>
    <property type="match status" value="1"/>
</dbReference>
<comment type="caution">
    <text evidence="19">The sequence shown here is derived from an EMBL/GenBank/DDBJ whole genome shotgun (WGS) entry which is preliminary data.</text>
</comment>
<dbReference type="PROSITE" id="PS50927">
    <property type="entry name" value="BULB_LECTIN"/>
    <property type="match status" value="1"/>
</dbReference>
<feature type="compositionally biased region" description="Polar residues" evidence="14">
    <location>
        <begin position="749"/>
        <end position="762"/>
    </location>
</feature>
<dbReference type="AlphaFoldDB" id="A0A5N5G5S5"/>
<dbReference type="CDD" id="cd00028">
    <property type="entry name" value="B_lectin"/>
    <property type="match status" value="1"/>
</dbReference>
<evidence type="ECO:0000259" key="17">
    <source>
        <dbReference type="PROSITE" id="PS50927"/>
    </source>
</evidence>
<keyword evidence="4 13" id="KW-0808">Transferase</keyword>
<evidence type="ECO:0000256" key="1">
    <source>
        <dbReference type="ARBA" id="ARBA00004251"/>
    </source>
</evidence>
<evidence type="ECO:0000256" key="3">
    <source>
        <dbReference type="ARBA" id="ARBA00022527"/>
    </source>
</evidence>
<evidence type="ECO:0000256" key="13">
    <source>
        <dbReference type="PIRNR" id="PIRNR000641"/>
    </source>
</evidence>
<feature type="signal peptide" evidence="15">
    <location>
        <begin position="1"/>
        <end position="17"/>
    </location>
</feature>
<evidence type="ECO:0000256" key="8">
    <source>
        <dbReference type="ARBA" id="ARBA00022840"/>
    </source>
</evidence>
<comment type="catalytic activity">
    <reaction evidence="12 13">
        <text>L-seryl-[protein] + ATP = O-phospho-L-seryl-[protein] + ADP + H(+)</text>
        <dbReference type="Rhea" id="RHEA:17989"/>
        <dbReference type="Rhea" id="RHEA-COMP:9863"/>
        <dbReference type="Rhea" id="RHEA-COMP:11604"/>
        <dbReference type="ChEBI" id="CHEBI:15378"/>
        <dbReference type="ChEBI" id="CHEBI:29999"/>
        <dbReference type="ChEBI" id="CHEBI:30616"/>
        <dbReference type="ChEBI" id="CHEBI:83421"/>
        <dbReference type="ChEBI" id="CHEBI:456216"/>
        <dbReference type="EC" id="2.7.11.1"/>
    </reaction>
</comment>
<keyword evidence="20" id="KW-1185">Reference proteome</keyword>
<feature type="domain" description="Bulb-type lectin" evidence="17">
    <location>
        <begin position="18"/>
        <end position="142"/>
    </location>
</feature>
<evidence type="ECO:0000256" key="4">
    <source>
        <dbReference type="ARBA" id="ARBA00022679"/>
    </source>
</evidence>
<organism evidence="19 20">
    <name type="scientific">Pyrus ussuriensis x Pyrus communis</name>
    <dbReference type="NCBI Taxonomy" id="2448454"/>
    <lineage>
        <taxon>Eukaryota</taxon>
        <taxon>Viridiplantae</taxon>
        <taxon>Streptophyta</taxon>
        <taxon>Embryophyta</taxon>
        <taxon>Tracheophyta</taxon>
        <taxon>Spermatophyta</taxon>
        <taxon>Magnoliopsida</taxon>
        <taxon>eudicotyledons</taxon>
        <taxon>Gunneridae</taxon>
        <taxon>Pentapetalae</taxon>
        <taxon>rosids</taxon>
        <taxon>fabids</taxon>
        <taxon>Rosales</taxon>
        <taxon>Rosaceae</taxon>
        <taxon>Amygdaloideae</taxon>
        <taxon>Maleae</taxon>
        <taxon>Pyrus</taxon>
    </lineage>
</organism>
<dbReference type="PROSITE" id="PS50011">
    <property type="entry name" value="PROTEIN_KINASE_DOM"/>
    <property type="match status" value="1"/>
</dbReference>